<evidence type="ECO:0000313" key="8">
    <source>
        <dbReference type="EMBL" id="MPM78972.1"/>
    </source>
</evidence>
<accession>A0A645CQH5</accession>
<dbReference type="InterPro" id="IPR051447">
    <property type="entry name" value="Lipoprotein-release_system"/>
</dbReference>
<dbReference type="EMBL" id="VSSQ01029021">
    <property type="protein sequence ID" value="MPM78972.1"/>
    <property type="molecule type" value="Genomic_DNA"/>
</dbReference>
<reference evidence="8" key="1">
    <citation type="submission" date="2019-08" db="EMBL/GenBank/DDBJ databases">
        <authorList>
            <person name="Kucharzyk K."/>
            <person name="Murdoch R.W."/>
            <person name="Higgins S."/>
            <person name="Loffler F."/>
        </authorList>
    </citation>
    <scope>NUCLEOTIDE SEQUENCE</scope>
</reference>
<dbReference type="GO" id="GO:0098797">
    <property type="term" value="C:plasma membrane protein complex"/>
    <property type="evidence" value="ECO:0007669"/>
    <property type="project" value="TreeGrafter"/>
</dbReference>
<feature type="transmembrane region" description="Helical" evidence="6">
    <location>
        <begin position="41"/>
        <end position="61"/>
    </location>
</feature>
<evidence type="ECO:0000256" key="6">
    <source>
        <dbReference type="SAM" id="Phobius"/>
    </source>
</evidence>
<evidence type="ECO:0000256" key="2">
    <source>
        <dbReference type="ARBA" id="ARBA00022475"/>
    </source>
</evidence>
<name>A0A645CQH5_9ZZZZ</name>
<dbReference type="PANTHER" id="PTHR30489:SF0">
    <property type="entry name" value="LIPOPROTEIN-RELEASING SYSTEM TRANSMEMBRANE PROTEIN LOLE"/>
    <property type="match status" value="1"/>
</dbReference>
<proteinExistence type="predicted"/>
<protein>
    <recommendedName>
        <fullName evidence="7">ABC3 transporter permease C-terminal domain-containing protein</fullName>
    </recommendedName>
</protein>
<evidence type="ECO:0000256" key="3">
    <source>
        <dbReference type="ARBA" id="ARBA00022692"/>
    </source>
</evidence>
<feature type="transmembrane region" description="Helical" evidence="6">
    <location>
        <begin position="126"/>
        <end position="148"/>
    </location>
</feature>
<feature type="transmembrane region" description="Helical" evidence="6">
    <location>
        <begin position="82"/>
        <end position="106"/>
    </location>
</feature>
<keyword evidence="5 6" id="KW-0472">Membrane</keyword>
<dbReference type="InterPro" id="IPR003838">
    <property type="entry name" value="ABC3_permease_C"/>
</dbReference>
<evidence type="ECO:0000256" key="4">
    <source>
        <dbReference type="ARBA" id="ARBA00022989"/>
    </source>
</evidence>
<keyword evidence="4 6" id="KW-1133">Transmembrane helix</keyword>
<dbReference type="GO" id="GO:0044874">
    <property type="term" value="P:lipoprotein localization to outer membrane"/>
    <property type="evidence" value="ECO:0007669"/>
    <property type="project" value="TreeGrafter"/>
</dbReference>
<evidence type="ECO:0000259" key="7">
    <source>
        <dbReference type="Pfam" id="PF02687"/>
    </source>
</evidence>
<comment type="subcellular location">
    <subcellularLocation>
        <location evidence="1">Cell membrane</location>
        <topology evidence="1">Multi-pass membrane protein</topology>
    </subcellularLocation>
</comment>
<keyword evidence="2" id="KW-1003">Cell membrane</keyword>
<evidence type="ECO:0000256" key="1">
    <source>
        <dbReference type="ARBA" id="ARBA00004651"/>
    </source>
</evidence>
<gene>
    <name evidence="8" type="ORF">SDC9_125987</name>
</gene>
<feature type="domain" description="ABC3 transporter permease C-terminal" evidence="7">
    <location>
        <begin position="39"/>
        <end position="154"/>
    </location>
</feature>
<comment type="caution">
    <text evidence="8">The sequence shown here is derived from an EMBL/GenBank/DDBJ whole genome shotgun (WGS) entry which is preliminary data.</text>
</comment>
<dbReference type="Pfam" id="PF02687">
    <property type="entry name" value="FtsX"/>
    <property type="match status" value="1"/>
</dbReference>
<keyword evidence="3 6" id="KW-0812">Transmembrane</keyword>
<dbReference type="PANTHER" id="PTHR30489">
    <property type="entry name" value="LIPOPROTEIN-RELEASING SYSTEM TRANSMEMBRANE PROTEIN LOLE"/>
    <property type="match status" value="1"/>
</dbReference>
<sequence>MVQIRDLFGEHSNWSRTVAEFNADALSTVGAFLKPMQSMTYFILLLATVGVINNLLINYIQRRRSIAMYKSVGLSNRQNMKMTLIEGFSSGLIGAVIAIFVSYMEIQTIFLVAGPKIAMTPELDAGTFIAAGTLGIVVTLLGSIVPILKSRKMKLVEEIKFE</sequence>
<organism evidence="8">
    <name type="scientific">bioreactor metagenome</name>
    <dbReference type="NCBI Taxonomy" id="1076179"/>
    <lineage>
        <taxon>unclassified sequences</taxon>
        <taxon>metagenomes</taxon>
        <taxon>ecological metagenomes</taxon>
    </lineage>
</organism>
<dbReference type="AlphaFoldDB" id="A0A645CQH5"/>
<evidence type="ECO:0000256" key="5">
    <source>
        <dbReference type="ARBA" id="ARBA00023136"/>
    </source>
</evidence>